<evidence type="ECO:0000313" key="1">
    <source>
        <dbReference type="EMBL" id="PWJ43087.1"/>
    </source>
</evidence>
<organism evidence="1 2">
    <name type="scientific">Sediminitomix flava</name>
    <dbReference type="NCBI Taxonomy" id="379075"/>
    <lineage>
        <taxon>Bacteria</taxon>
        <taxon>Pseudomonadati</taxon>
        <taxon>Bacteroidota</taxon>
        <taxon>Cytophagia</taxon>
        <taxon>Cytophagales</taxon>
        <taxon>Flammeovirgaceae</taxon>
        <taxon>Sediminitomix</taxon>
    </lineage>
</organism>
<sequence length="65" mass="7540">MLNRLINLTLLKNILLKTAIAVIGLQQNHLFIWTKMLKKEPQELIDSYGSSFLLTIFLFHHSFGL</sequence>
<accession>A0A316A0B4</accession>
<dbReference type="AlphaFoldDB" id="A0A316A0B4"/>
<name>A0A316A0B4_SEDFL</name>
<gene>
    <name evidence="1" type="ORF">BC781_102635</name>
</gene>
<dbReference type="Proteomes" id="UP000245535">
    <property type="component" value="Unassembled WGS sequence"/>
</dbReference>
<protein>
    <submittedName>
        <fullName evidence="1">Uncharacterized protein</fullName>
    </submittedName>
</protein>
<reference evidence="1 2" key="1">
    <citation type="submission" date="2018-03" db="EMBL/GenBank/DDBJ databases">
        <title>Genomic Encyclopedia of Archaeal and Bacterial Type Strains, Phase II (KMG-II): from individual species to whole genera.</title>
        <authorList>
            <person name="Goeker M."/>
        </authorList>
    </citation>
    <scope>NUCLEOTIDE SEQUENCE [LARGE SCALE GENOMIC DNA]</scope>
    <source>
        <strain evidence="1 2">DSM 28229</strain>
    </source>
</reference>
<keyword evidence="2" id="KW-1185">Reference proteome</keyword>
<evidence type="ECO:0000313" key="2">
    <source>
        <dbReference type="Proteomes" id="UP000245535"/>
    </source>
</evidence>
<dbReference type="EMBL" id="QGDO01000002">
    <property type="protein sequence ID" value="PWJ43087.1"/>
    <property type="molecule type" value="Genomic_DNA"/>
</dbReference>
<proteinExistence type="predicted"/>
<comment type="caution">
    <text evidence="1">The sequence shown here is derived from an EMBL/GenBank/DDBJ whole genome shotgun (WGS) entry which is preliminary data.</text>
</comment>